<dbReference type="Pfam" id="PF16913">
    <property type="entry name" value="PUNUT"/>
    <property type="match status" value="2"/>
</dbReference>
<dbReference type="GO" id="GO:0016020">
    <property type="term" value="C:membrane"/>
    <property type="evidence" value="ECO:0007669"/>
    <property type="project" value="UniProtKB-SubCell"/>
</dbReference>
<feature type="transmembrane region" description="Helical" evidence="7">
    <location>
        <begin position="723"/>
        <end position="745"/>
    </location>
</feature>
<feature type="transmembrane region" description="Helical" evidence="7">
    <location>
        <begin position="618"/>
        <end position="645"/>
    </location>
</feature>
<feature type="transmembrane region" description="Helical" evidence="7">
    <location>
        <begin position="98"/>
        <end position="119"/>
    </location>
</feature>
<feature type="transmembrane region" description="Helical" evidence="7">
    <location>
        <begin position="385"/>
        <end position="408"/>
    </location>
</feature>
<dbReference type="GO" id="GO:0005345">
    <property type="term" value="F:purine nucleobase transmembrane transporter activity"/>
    <property type="evidence" value="ECO:0007669"/>
    <property type="project" value="UniProtKB-ARBA"/>
</dbReference>
<dbReference type="InterPro" id="IPR037185">
    <property type="entry name" value="EmrE-like"/>
</dbReference>
<evidence type="ECO:0000313" key="9">
    <source>
        <dbReference type="Proteomes" id="UP000026962"/>
    </source>
</evidence>
<name>A0A0E0M277_ORYPU</name>
<feature type="transmembrane region" description="Helical" evidence="7">
    <location>
        <begin position="681"/>
        <end position="702"/>
    </location>
</feature>
<dbReference type="PANTHER" id="PTHR31376:SF99">
    <property type="entry name" value="PURINE PERMEASE-RELATED"/>
    <property type="match status" value="1"/>
</dbReference>
<evidence type="ECO:0000256" key="3">
    <source>
        <dbReference type="ARBA" id="ARBA00022448"/>
    </source>
</evidence>
<evidence type="ECO:0000256" key="1">
    <source>
        <dbReference type="ARBA" id="ARBA00004141"/>
    </source>
</evidence>
<feature type="transmembrane region" description="Helical" evidence="7">
    <location>
        <begin position="821"/>
        <end position="840"/>
    </location>
</feature>
<evidence type="ECO:0000256" key="7">
    <source>
        <dbReference type="SAM" id="Phobius"/>
    </source>
</evidence>
<dbReference type="STRING" id="4537.A0A0E0M277"/>
<evidence type="ECO:0000256" key="6">
    <source>
        <dbReference type="ARBA" id="ARBA00023136"/>
    </source>
</evidence>
<dbReference type="Proteomes" id="UP000026962">
    <property type="component" value="Chromosome 9"/>
</dbReference>
<dbReference type="EnsemblPlants" id="OPUNC09G11700.1">
    <property type="protein sequence ID" value="OPUNC09G11700.1"/>
    <property type="gene ID" value="OPUNC09G11700"/>
</dbReference>
<reference evidence="8" key="1">
    <citation type="submission" date="2015-04" db="UniProtKB">
        <authorList>
            <consortium name="EnsemblPlants"/>
        </authorList>
    </citation>
    <scope>IDENTIFICATION</scope>
</reference>
<feature type="transmembrane region" description="Helical" evidence="7">
    <location>
        <begin position="794"/>
        <end position="815"/>
    </location>
</feature>
<feature type="transmembrane region" description="Helical" evidence="7">
    <location>
        <begin position="549"/>
        <end position="571"/>
    </location>
</feature>
<dbReference type="InterPro" id="IPR030182">
    <property type="entry name" value="PUP_plant"/>
</dbReference>
<feature type="transmembrane region" description="Helical" evidence="7">
    <location>
        <begin position="344"/>
        <end position="364"/>
    </location>
</feature>
<feature type="transmembrane region" description="Helical" evidence="7">
    <location>
        <begin position="223"/>
        <end position="248"/>
    </location>
</feature>
<evidence type="ECO:0000313" key="8">
    <source>
        <dbReference type="EnsemblPlants" id="OPUNC09G11700.1"/>
    </source>
</evidence>
<organism evidence="8">
    <name type="scientific">Oryza punctata</name>
    <name type="common">Red rice</name>
    <dbReference type="NCBI Taxonomy" id="4537"/>
    <lineage>
        <taxon>Eukaryota</taxon>
        <taxon>Viridiplantae</taxon>
        <taxon>Streptophyta</taxon>
        <taxon>Embryophyta</taxon>
        <taxon>Tracheophyta</taxon>
        <taxon>Spermatophyta</taxon>
        <taxon>Magnoliopsida</taxon>
        <taxon>Liliopsida</taxon>
        <taxon>Poales</taxon>
        <taxon>Poaceae</taxon>
        <taxon>BOP clade</taxon>
        <taxon>Oryzoideae</taxon>
        <taxon>Oryzeae</taxon>
        <taxon>Oryzinae</taxon>
        <taxon>Oryza</taxon>
    </lineage>
</organism>
<dbReference type="SUPFAM" id="SSF103481">
    <property type="entry name" value="Multidrug resistance efflux transporter EmrE"/>
    <property type="match status" value="2"/>
</dbReference>
<protein>
    <submittedName>
        <fullName evidence="8">Uncharacterized protein</fullName>
    </submittedName>
</protein>
<accession>A0A0E0M277</accession>
<keyword evidence="4 7" id="KW-0812">Transmembrane</keyword>
<evidence type="ECO:0000256" key="2">
    <source>
        <dbReference type="ARBA" id="ARBA00006213"/>
    </source>
</evidence>
<comment type="subcellular location">
    <subcellularLocation>
        <location evidence="1">Membrane</location>
        <topology evidence="1">Multi-pass membrane protein</topology>
    </subcellularLocation>
</comment>
<feature type="transmembrane region" description="Helical" evidence="7">
    <location>
        <begin position="58"/>
        <end position="77"/>
    </location>
</feature>
<comment type="similarity">
    <text evidence="2">Belongs to the purine permeases (TC 2.A.7.14) family.</text>
</comment>
<keyword evidence="9" id="KW-1185">Reference proteome</keyword>
<feature type="transmembrane region" description="Helical" evidence="7">
    <location>
        <begin position="268"/>
        <end position="291"/>
    </location>
</feature>
<dbReference type="eggNOG" id="ENOG502QTN9">
    <property type="taxonomic scope" value="Eukaryota"/>
</dbReference>
<dbReference type="PANTHER" id="PTHR31376">
    <property type="entry name" value="OS09G0467300 PROTEIN-RELATED"/>
    <property type="match status" value="1"/>
</dbReference>
<dbReference type="OMA" id="WIPGTEV"/>
<reference evidence="8" key="2">
    <citation type="submission" date="2018-05" db="EMBL/GenBank/DDBJ databases">
        <title>OpunRS2 (Oryza punctata Reference Sequence Version 2).</title>
        <authorList>
            <person name="Zhang J."/>
            <person name="Kudrna D."/>
            <person name="Lee S."/>
            <person name="Talag J."/>
            <person name="Welchert J."/>
            <person name="Wing R.A."/>
        </authorList>
    </citation>
    <scope>NUCLEOTIDE SEQUENCE [LARGE SCALE GENOMIC DNA]</scope>
</reference>
<feature type="transmembrane region" description="Helical" evidence="7">
    <location>
        <begin position="125"/>
        <end position="147"/>
    </location>
</feature>
<proteinExistence type="inferred from homology"/>
<feature type="transmembrane region" description="Helical" evidence="7">
    <location>
        <begin position="518"/>
        <end position="537"/>
    </location>
</feature>
<dbReference type="AlphaFoldDB" id="A0A0E0M277"/>
<keyword evidence="5 7" id="KW-1133">Transmembrane helix</keyword>
<evidence type="ECO:0000256" key="4">
    <source>
        <dbReference type="ARBA" id="ARBA00022692"/>
    </source>
</evidence>
<feature type="transmembrane region" description="Helical" evidence="7">
    <location>
        <begin position="154"/>
        <end position="174"/>
    </location>
</feature>
<keyword evidence="3" id="KW-0813">Transport</keyword>
<feature type="transmembrane region" description="Helical" evidence="7">
    <location>
        <begin position="652"/>
        <end position="669"/>
    </location>
</feature>
<feature type="transmembrane region" description="Helical" evidence="7">
    <location>
        <begin position="186"/>
        <end position="211"/>
    </location>
</feature>
<keyword evidence="6 7" id="KW-0472">Membrane</keyword>
<dbReference type="GO" id="GO:0015211">
    <property type="term" value="F:purine nucleoside transmembrane transporter activity"/>
    <property type="evidence" value="ECO:0007669"/>
    <property type="project" value="InterPro"/>
</dbReference>
<sequence length="865" mass="92679">MDVEATKDVGRHEQAAPGRGRAARWLLVALNCGMLVVGTTGGPLISRLYFSKGGHRQWLSAWLQTAGWPLLLVPVAASYLSRRARHSGAPLFLTPRRVLLAGVGLGFLNGADDFIYAYGLAYLPVSTSAILISTQLAFTVFFACLIVRQRLTAATLNAVALLTIGAVVLGLHASKDRPAGVTSGKYWMGFFLTLGAAALYGLILPLVELAYKHAAGGGRTVTYALVMEMQLVMGFFATAFCTVGMVVNKDFQLAFTVFFACLIVRQRLTAATLNAVALLTIGAVVLGLHASKDRPAGVTTGKYWMGFFLTLGAAALYGLILPLVELAYKHAAGGGRAVTYALVMEMQLVMGFFATAFCTVGMVVNKDFQAIPREAKQYELGEARYYVVLVFNAILWEFFFVGAVGVIFCVHTLLAGIIIAVFIPITEVLGVIFLHEKFSSEKGVALLLSLWGLASYSYGEYADAKAKKKAALEAEEASLELSLIMEVEAAATQRQPCKNGSTTKQQQPSAGRSFRNPLLVVNFVLMVVGSACGPLLLRAYFLRGGNRKWLSSLLQTAGWPLLLVPLWFSYYSRRRREVEDGGGAAATPLFLMTPRLLVASAVVGLMTGVDDLLYAYGLAYLPVSTSSILISTQLAFTAAFALLLVRQRFTAFSVNAVVLLSVGAAMLGMNAGGDRPAGVSRAQYCAGFAMTLGAAALYGLVLPVMELSQARHAAARGTVTYTLVMEMQLVIGFVATAFSAIGMLVNNDFHAIPGEAQEFGLGQAGYYLLLAGSAAMYQCFFLGTIGAIFYGSALLAGVIMTVLIPVTEVLAVMFFHEPFNGTKGVALALSLWGFVSYFYGEVRAAKAAAHRRHSDEPPKPDHLDP</sequence>
<dbReference type="Gramene" id="OPUNC09G11700.1">
    <property type="protein sequence ID" value="OPUNC09G11700.1"/>
    <property type="gene ID" value="OPUNC09G11700"/>
</dbReference>
<feature type="transmembrane region" description="Helical" evidence="7">
    <location>
        <begin position="414"/>
        <end position="434"/>
    </location>
</feature>
<feature type="transmembrane region" description="Helical" evidence="7">
    <location>
        <begin position="303"/>
        <end position="324"/>
    </location>
</feature>
<feature type="transmembrane region" description="Helical" evidence="7">
    <location>
        <begin position="25"/>
        <end position="46"/>
    </location>
</feature>
<evidence type="ECO:0000256" key="5">
    <source>
        <dbReference type="ARBA" id="ARBA00022989"/>
    </source>
</evidence>
<feature type="transmembrane region" description="Helical" evidence="7">
    <location>
        <begin position="765"/>
        <end position="789"/>
    </location>
</feature>
<feature type="transmembrane region" description="Helical" evidence="7">
    <location>
        <begin position="583"/>
        <end position="606"/>
    </location>
</feature>